<feature type="domain" description="Endonuclease/exonuclease/phosphatase" evidence="1">
    <location>
        <begin position="13"/>
        <end position="127"/>
    </location>
</feature>
<dbReference type="Pfam" id="PF14529">
    <property type="entry name" value="Exo_endo_phos_2"/>
    <property type="match status" value="1"/>
</dbReference>
<dbReference type="Gene3D" id="3.60.10.10">
    <property type="entry name" value="Endonuclease/exonuclease/phosphatase"/>
    <property type="match status" value="1"/>
</dbReference>
<name>A0A9R1TQP1_9HYME</name>
<reference evidence="3" key="1">
    <citation type="submission" date="2025-08" db="UniProtKB">
        <authorList>
            <consortium name="RefSeq"/>
        </authorList>
    </citation>
    <scope>IDENTIFICATION</scope>
    <source>
        <strain evidence="3">USDA-PBARC FA_bdor</strain>
        <tissue evidence="3">Whole organism</tissue>
    </source>
</reference>
<dbReference type="InterPro" id="IPR005135">
    <property type="entry name" value="Endo/exonuclease/phosphatase"/>
</dbReference>
<evidence type="ECO:0000313" key="3">
    <source>
        <dbReference type="RefSeq" id="XP_011313113.1"/>
    </source>
</evidence>
<dbReference type="AlphaFoldDB" id="A0A9R1TQP1"/>
<keyword evidence="2" id="KW-1185">Reference proteome</keyword>
<accession>A0A9R1TQP1</accession>
<gene>
    <name evidence="3" type="primary">LOC105272612</name>
</gene>
<dbReference type="Proteomes" id="UP000694866">
    <property type="component" value="Unplaced"/>
</dbReference>
<evidence type="ECO:0000259" key="1">
    <source>
        <dbReference type="Pfam" id="PF14529"/>
    </source>
</evidence>
<organism evidence="2 3">
    <name type="scientific">Fopius arisanus</name>
    <dbReference type="NCBI Taxonomy" id="64838"/>
    <lineage>
        <taxon>Eukaryota</taxon>
        <taxon>Metazoa</taxon>
        <taxon>Ecdysozoa</taxon>
        <taxon>Arthropoda</taxon>
        <taxon>Hexapoda</taxon>
        <taxon>Insecta</taxon>
        <taxon>Pterygota</taxon>
        <taxon>Neoptera</taxon>
        <taxon>Endopterygota</taxon>
        <taxon>Hymenoptera</taxon>
        <taxon>Apocrita</taxon>
        <taxon>Ichneumonoidea</taxon>
        <taxon>Braconidae</taxon>
        <taxon>Opiinae</taxon>
        <taxon>Fopius</taxon>
    </lineage>
</organism>
<dbReference type="SUPFAM" id="SSF56219">
    <property type="entry name" value="DNase I-like"/>
    <property type="match status" value="1"/>
</dbReference>
<sequence>MSENGTLECMVGSAYLPYDSEGLPPTPEVESLIARVKDEGTELQLGCDANSHHQGWGSSNTSTKGDALHDFLIVNNLLLLNREKEPTFMDCRKQEVLDMTICTADLIDLIRDWRVSKERSGSDHGQIRLKLSGRGESIRRRDPTEPDQTGYKKELLLRIQGVPSRFENMEQLEYTAESFGEWIRRCSDNNCSMRPIKGTKQVSWWNTTLAILRDLVRRAWHKVKNSCGNLRTRKATAERISP</sequence>
<dbReference type="KEGG" id="fas:105272612"/>
<protein>
    <recommendedName>
        <fullName evidence="1">Endonuclease/exonuclease/phosphatase domain-containing protein</fullName>
    </recommendedName>
</protein>
<evidence type="ECO:0000313" key="2">
    <source>
        <dbReference type="Proteomes" id="UP000694866"/>
    </source>
</evidence>
<dbReference type="InterPro" id="IPR036691">
    <property type="entry name" value="Endo/exonu/phosph_ase_sf"/>
</dbReference>
<proteinExistence type="predicted"/>
<dbReference type="OrthoDB" id="7698346at2759"/>
<dbReference type="GO" id="GO:0003824">
    <property type="term" value="F:catalytic activity"/>
    <property type="evidence" value="ECO:0007669"/>
    <property type="project" value="InterPro"/>
</dbReference>
<dbReference type="RefSeq" id="XP_011313113.1">
    <property type="nucleotide sequence ID" value="XM_011314811.1"/>
</dbReference>
<dbReference type="GeneID" id="105272612"/>